<dbReference type="PANTHER" id="PTHR48470:SF1">
    <property type="entry name" value="CELL DIVISION CONTROL PROTEIN 48 C ISOFORM 1"/>
    <property type="match status" value="1"/>
</dbReference>
<keyword evidence="5" id="KW-0067">ATP-binding</keyword>
<dbReference type="RefSeq" id="XP_018491459.2">
    <property type="nucleotide sequence ID" value="XM_018635957.2"/>
</dbReference>
<dbReference type="Gene3D" id="3.40.50.300">
    <property type="entry name" value="P-loop containing nucleotide triphosphate hydrolases"/>
    <property type="match status" value="2"/>
</dbReference>
<evidence type="ECO:0000256" key="5">
    <source>
        <dbReference type="ARBA" id="ARBA00022840"/>
    </source>
</evidence>
<keyword evidence="8" id="KW-1185">Reference proteome</keyword>
<protein>
    <submittedName>
        <fullName evidence="9 10">Cell division control protein 48 homolog C-like</fullName>
    </submittedName>
</protein>
<evidence type="ECO:0000313" key="9">
    <source>
        <dbReference type="RefSeq" id="XP_018491458.2"/>
    </source>
</evidence>
<dbReference type="InterPro" id="IPR003593">
    <property type="entry name" value="AAA+_ATPase"/>
</dbReference>
<dbReference type="InterPro" id="IPR041569">
    <property type="entry name" value="AAA_lid_3"/>
</dbReference>
<accession>A0A6J0P5Y9</accession>
<dbReference type="GO" id="GO:0005737">
    <property type="term" value="C:cytoplasm"/>
    <property type="evidence" value="ECO:0007669"/>
    <property type="project" value="UniProtKB-SubCell"/>
</dbReference>
<sequence>MAMRGLSGGINMGRLSRMMDSCSKDLTTAEDIVDHLRSTTREYERSKKNALLINVRKILKSKRLKEEEEEEEDDNSGDQGKRKKQRTNKERPVSSSSSEEDTGEVSTSEDAVYSEKLSPPRFDLTSNSVRDGYAKLNTSSEKPINKVGSSSSSKMTTTMGLLRKEAKVSRSSVSGSTGDVDSEAVEGSNGPTFKDFGGINEVLGELMTNVLFPLLNPPPFKKMGVKPPSGILFHGPPGCGKTKLANAIANEAGVPFYQISATEVVSSVFGGSEENIRELFSKAYRTAPSIVFIDEIDAIGSKRENQQREAEKRIVTQLLTCMDGPRNKGDDNSAGYVVVIGATNRPDALDPALRRSGRFECEIALRAPDEDARAEILSVVVRRLRLEGSIDLRRIARLTPGFVGADLEGVANMAGRIGIKRVMDSRQCQLSGDGDGDGLDDKSWLRQPWSEEDLEQLFVRMSDFEEAVKLAQGSLTREGFSIVPNVTWDDVGGLDHLRRELNKYIVRPIKHPEVYKGFGEKLETGFLLYGPPGCGKTLIAKAVANEAGVNFIYIKGPEILNKYVGESELAIRTLFQRARTCAPCILFFDEMDAMTTSRGREGSWVVGRLLNQFLTELDGGEERRDVYVIGATNRPDVIDAALLRPGRFGNRVYVPLPTADERASILKAIGKKKPIDPSVDLDAIAKMNCDGFSGADLANLMDKAIHLAVEEKFRSIESSEGDGVIDSSECVIKVTHIQQAVSLVSPSVSKQQIKHYEELRDKLQRSG</sequence>
<evidence type="ECO:0000256" key="3">
    <source>
        <dbReference type="ARBA" id="ARBA00022490"/>
    </source>
</evidence>
<evidence type="ECO:0000256" key="2">
    <source>
        <dbReference type="ARBA" id="ARBA00006914"/>
    </source>
</evidence>
<reference evidence="8" key="1">
    <citation type="journal article" date="2019" name="Database">
        <title>The radish genome database (RadishGD): an integrated information resource for radish genomics.</title>
        <authorList>
            <person name="Yu H.J."/>
            <person name="Baek S."/>
            <person name="Lee Y.J."/>
            <person name="Cho A."/>
            <person name="Mun J.H."/>
        </authorList>
    </citation>
    <scope>NUCLEOTIDE SEQUENCE [LARGE SCALE GENOMIC DNA]</scope>
    <source>
        <strain evidence="8">cv. WK10039</strain>
    </source>
</reference>
<dbReference type="AlphaFoldDB" id="A0A6J0P5Y9"/>
<dbReference type="SUPFAM" id="SSF52540">
    <property type="entry name" value="P-loop containing nucleoside triphosphate hydrolases"/>
    <property type="match status" value="2"/>
</dbReference>
<keyword evidence="3" id="KW-0963">Cytoplasm</keyword>
<dbReference type="Gene3D" id="1.10.8.60">
    <property type="match status" value="2"/>
</dbReference>
<dbReference type="KEGG" id="rsz:108861957"/>
<name>A0A6J0P5Y9_RAPSA</name>
<dbReference type="GO" id="GO:0005524">
    <property type="term" value="F:ATP binding"/>
    <property type="evidence" value="ECO:0007669"/>
    <property type="project" value="UniProtKB-KW"/>
</dbReference>
<evidence type="ECO:0000313" key="8">
    <source>
        <dbReference type="Proteomes" id="UP000504610"/>
    </source>
</evidence>
<feature type="compositionally biased region" description="Acidic residues" evidence="6">
    <location>
        <begin position="67"/>
        <end position="76"/>
    </location>
</feature>
<dbReference type="SMART" id="SM00382">
    <property type="entry name" value="AAA"/>
    <property type="match status" value="2"/>
</dbReference>
<dbReference type="PROSITE" id="PS00674">
    <property type="entry name" value="AAA"/>
    <property type="match status" value="2"/>
</dbReference>
<dbReference type="GO" id="GO:0016887">
    <property type="term" value="F:ATP hydrolysis activity"/>
    <property type="evidence" value="ECO:0007669"/>
    <property type="project" value="InterPro"/>
</dbReference>
<evidence type="ECO:0000256" key="4">
    <source>
        <dbReference type="ARBA" id="ARBA00022741"/>
    </source>
</evidence>
<feature type="domain" description="AAA+ ATPase" evidence="7">
    <location>
        <begin position="227"/>
        <end position="369"/>
    </location>
</feature>
<dbReference type="Pfam" id="PF00004">
    <property type="entry name" value="AAA"/>
    <property type="match status" value="2"/>
</dbReference>
<organism evidence="8 9">
    <name type="scientific">Raphanus sativus</name>
    <name type="common">Radish</name>
    <name type="synonym">Raphanus raphanistrum var. sativus</name>
    <dbReference type="NCBI Taxonomy" id="3726"/>
    <lineage>
        <taxon>Eukaryota</taxon>
        <taxon>Viridiplantae</taxon>
        <taxon>Streptophyta</taxon>
        <taxon>Embryophyta</taxon>
        <taxon>Tracheophyta</taxon>
        <taxon>Spermatophyta</taxon>
        <taxon>Magnoliopsida</taxon>
        <taxon>eudicotyledons</taxon>
        <taxon>Gunneridae</taxon>
        <taxon>Pentapetalae</taxon>
        <taxon>rosids</taxon>
        <taxon>malvids</taxon>
        <taxon>Brassicales</taxon>
        <taxon>Brassicaceae</taxon>
        <taxon>Brassiceae</taxon>
        <taxon>Raphanus</taxon>
    </lineage>
</organism>
<dbReference type="RefSeq" id="XP_018491458.2">
    <property type="nucleotide sequence ID" value="XM_018635956.2"/>
</dbReference>
<comment type="similarity">
    <text evidence="2">Belongs to the AAA ATPase family.</text>
</comment>
<dbReference type="InterPro" id="IPR055278">
    <property type="entry name" value="CDC48c"/>
</dbReference>
<evidence type="ECO:0000313" key="10">
    <source>
        <dbReference type="RefSeq" id="XP_018491459.2"/>
    </source>
</evidence>
<keyword evidence="4" id="KW-0547">Nucleotide-binding</keyword>
<comment type="subcellular location">
    <subcellularLocation>
        <location evidence="1">Cytoplasm</location>
    </subcellularLocation>
</comment>
<dbReference type="FunFam" id="3.40.50.300:FF:000567">
    <property type="entry name" value="ATPase, AAA family protein"/>
    <property type="match status" value="1"/>
</dbReference>
<feature type="region of interest" description="Disordered" evidence="6">
    <location>
        <begin position="60"/>
        <end position="189"/>
    </location>
</feature>
<reference evidence="9 10" key="2">
    <citation type="submission" date="2025-04" db="UniProtKB">
        <authorList>
            <consortium name="RefSeq"/>
        </authorList>
    </citation>
    <scope>IDENTIFICATION</scope>
    <source>
        <tissue evidence="9 10">Leaf</tissue>
    </source>
</reference>
<dbReference type="CDD" id="cd19530">
    <property type="entry name" value="RecA-like_NVL_r2-like"/>
    <property type="match status" value="1"/>
</dbReference>
<evidence type="ECO:0000259" key="7">
    <source>
        <dbReference type="SMART" id="SM00382"/>
    </source>
</evidence>
<dbReference type="InterPro" id="IPR003959">
    <property type="entry name" value="ATPase_AAA_core"/>
</dbReference>
<dbReference type="PANTHER" id="PTHR48470">
    <property type="entry name" value="CELL DIVISION CONTROL PROTEIN 48 C ISOFORM 1"/>
    <property type="match status" value="1"/>
</dbReference>
<gene>
    <name evidence="9 10" type="primary">LOC108861957</name>
</gene>
<evidence type="ECO:0000256" key="6">
    <source>
        <dbReference type="SAM" id="MobiDB-lite"/>
    </source>
</evidence>
<proteinExistence type="inferred from homology"/>
<feature type="compositionally biased region" description="Low complexity" evidence="6">
    <location>
        <begin position="169"/>
        <end position="179"/>
    </location>
</feature>
<dbReference type="InterPro" id="IPR003960">
    <property type="entry name" value="ATPase_AAA_CS"/>
</dbReference>
<dbReference type="FunFam" id="3.40.50.300:FF:000365">
    <property type="entry name" value="Ribosome biogenesis ATPase RIX7"/>
    <property type="match status" value="1"/>
</dbReference>
<dbReference type="Pfam" id="PF17862">
    <property type="entry name" value="AAA_lid_3"/>
    <property type="match status" value="2"/>
</dbReference>
<feature type="domain" description="AAA+ ATPase" evidence="7">
    <location>
        <begin position="522"/>
        <end position="658"/>
    </location>
</feature>
<evidence type="ECO:0000256" key="1">
    <source>
        <dbReference type="ARBA" id="ARBA00004496"/>
    </source>
</evidence>
<dbReference type="GeneID" id="108861957"/>
<dbReference type="OrthoDB" id="27435at2759"/>
<dbReference type="InterPro" id="IPR027417">
    <property type="entry name" value="P-loop_NTPase"/>
</dbReference>
<dbReference type="Proteomes" id="UP000504610">
    <property type="component" value="Chromosome 5"/>
</dbReference>